<reference evidence="3 4" key="1">
    <citation type="submission" date="2018-12" db="EMBL/GenBank/DDBJ databases">
        <title>Rubrispira sanarue gen. nov., sp., nov., a member of the order Silvanigrellales, isolated from a brackish lake in Hamamatsu Japan.</title>
        <authorList>
            <person name="Maejima Y."/>
            <person name="Iino T."/>
            <person name="Muraguchi Y."/>
            <person name="Fukuda K."/>
            <person name="Nojiri H."/>
            <person name="Ohkuma M."/>
            <person name="Moriuchi R."/>
            <person name="Dohra H."/>
            <person name="Kimbara K."/>
            <person name="Shintani M."/>
        </authorList>
    </citation>
    <scope>NUCLEOTIDE SEQUENCE [LARGE SCALE GENOMIC DNA]</scope>
    <source>
        <strain evidence="3 4">RF1110005</strain>
    </source>
</reference>
<dbReference type="Gene3D" id="3.10.180.10">
    <property type="entry name" value="2,3-Dihydroxybiphenyl 1,2-Dioxygenase, domain 1"/>
    <property type="match status" value="1"/>
</dbReference>
<dbReference type="InterPro" id="IPR004360">
    <property type="entry name" value="Glyas_Fos-R_dOase_dom"/>
</dbReference>
<dbReference type="Proteomes" id="UP000291236">
    <property type="component" value="Chromosome"/>
</dbReference>
<dbReference type="GO" id="GO:0046491">
    <property type="term" value="P:L-methylmalonyl-CoA metabolic process"/>
    <property type="evidence" value="ECO:0007669"/>
    <property type="project" value="TreeGrafter"/>
</dbReference>
<protein>
    <submittedName>
        <fullName evidence="3">VOC family protein</fullName>
    </submittedName>
</protein>
<dbReference type="EMBL" id="AP019368">
    <property type="protein sequence ID" value="BBH54090.1"/>
    <property type="molecule type" value="Genomic_DNA"/>
</dbReference>
<dbReference type="AlphaFoldDB" id="A0A4P2VPH3"/>
<proteinExistence type="predicted"/>
<dbReference type="PANTHER" id="PTHR43048:SF6">
    <property type="entry name" value="BLR8189 PROTEIN"/>
    <property type="match status" value="1"/>
</dbReference>
<organism evidence="3 4">
    <name type="scientific">Fluviispira sanaruensis</name>
    <dbReference type="NCBI Taxonomy" id="2493639"/>
    <lineage>
        <taxon>Bacteria</taxon>
        <taxon>Pseudomonadati</taxon>
        <taxon>Bdellovibrionota</taxon>
        <taxon>Oligoflexia</taxon>
        <taxon>Silvanigrellales</taxon>
        <taxon>Silvanigrellaceae</taxon>
        <taxon>Fluviispira</taxon>
    </lineage>
</organism>
<evidence type="ECO:0000256" key="1">
    <source>
        <dbReference type="ARBA" id="ARBA00022723"/>
    </source>
</evidence>
<dbReference type="PANTHER" id="PTHR43048">
    <property type="entry name" value="METHYLMALONYL-COA EPIMERASE"/>
    <property type="match status" value="1"/>
</dbReference>
<sequence>MGSIVIAGRHTGIPVVNMDIMKKFYLNILGFKILSEEVEDGMFISEILGINEVKVHILKIIAPDKWMLELLNYLNLEIKKESLHRKIFDVGIAHIALTVKNIDETYVFLKENNVNFISSPKISPSKNAKVCFCQDPEGNYIELVEIL</sequence>
<dbReference type="InterPro" id="IPR051785">
    <property type="entry name" value="MMCE/EMCE_epimerase"/>
</dbReference>
<evidence type="ECO:0000313" key="4">
    <source>
        <dbReference type="Proteomes" id="UP000291236"/>
    </source>
</evidence>
<evidence type="ECO:0000259" key="2">
    <source>
        <dbReference type="PROSITE" id="PS51819"/>
    </source>
</evidence>
<dbReference type="Pfam" id="PF00903">
    <property type="entry name" value="Glyoxalase"/>
    <property type="match status" value="1"/>
</dbReference>
<dbReference type="RefSeq" id="WP_130611184.1">
    <property type="nucleotide sequence ID" value="NZ_AP019368.1"/>
</dbReference>
<dbReference type="KEGG" id="sbf:JCM31447_25470"/>
<dbReference type="GO" id="GO:0046872">
    <property type="term" value="F:metal ion binding"/>
    <property type="evidence" value="ECO:0007669"/>
    <property type="project" value="UniProtKB-KW"/>
</dbReference>
<accession>A0A4P2VPH3</accession>
<dbReference type="InterPro" id="IPR029068">
    <property type="entry name" value="Glyas_Bleomycin-R_OHBP_Dase"/>
</dbReference>
<dbReference type="GO" id="GO:0004493">
    <property type="term" value="F:methylmalonyl-CoA epimerase activity"/>
    <property type="evidence" value="ECO:0007669"/>
    <property type="project" value="TreeGrafter"/>
</dbReference>
<keyword evidence="1" id="KW-0479">Metal-binding</keyword>
<gene>
    <name evidence="3" type="ORF">JCM31447_25470</name>
</gene>
<feature type="domain" description="VOC" evidence="2">
    <location>
        <begin position="7"/>
        <end position="146"/>
    </location>
</feature>
<dbReference type="SUPFAM" id="SSF54593">
    <property type="entry name" value="Glyoxalase/Bleomycin resistance protein/Dihydroxybiphenyl dioxygenase"/>
    <property type="match status" value="1"/>
</dbReference>
<dbReference type="PROSITE" id="PS51819">
    <property type="entry name" value="VOC"/>
    <property type="match status" value="1"/>
</dbReference>
<dbReference type="InterPro" id="IPR037523">
    <property type="entry name" value="VOC_core"/>
</dbReference>
<dbReference type="OrthoDB" id="9789841at2"/>
<keyword evidence="4" id="KW-1185">Reference proteome</keyword>
<name>A0A4P2VPH3_FLUSA</name>
<evidence type="ECO:0000313" key="3">
    <source>
        <dbReference type="EMBL" id="BBH54090.1"/>
    </source>
</evidence>